<evidence type="ECO:0000313" key="4">
    <source>
        <dbReference type="Proteomes" id="UP000189310"/>
    </source>
</evidence>
<feature type="coiled-coil region" evidence="1">
    <location>
        <begin position="50"/>
        <end position="112"/>
    </location>
</feature>
<proteinExistence type="predicted"/>
<protein>
    <recommendedName>
        <fullName evidence="5">Chemotaxis protein</fullName>
    </recommendedName>
</protein>
<name>A0ABX3ISA9_9PSED</name>
<feature type="transmembrane region" description="Helical" evidence="2">
    <location>
        <begin position="12"/>
        <end position="29"/>
    </location>
</feature>
<evidence type="ECO:0008006" key="5">
    <source>
        <dbReference type="Google" id="ProtNLM"/>
    </source>
</evidence>
<organism evidence="3 4">
    <name type="scientific">Pseudomonas oryzihabitans</name>
    <dbReference type="NCBI Taxonomy" id="47885"/>
    <lineage>
        <taxon>Bacteria</taxon>
        <taxon>Pseudomonadati</taxon>
        <taxon>Pseudomonadota</taxon>
        <taxon>Gammaproteobacteria</taxon>
        <taxon>Pseudomonadales</taxon>
        <taxon>Pseudomonadaceae</taxon>
        <taxon>Pseudomonas</taxon>
    </lineage>
</organism>
<evidence type="ECO:0000256" key="1">
    <source>
        <dbReference type="SAM" id="Coils"/>
    </source>
</evidence>
<sequence>MDPSDLGGGNPTGWFTAGGIGLAWGLTWLRKFYSSTNASVANDRAEKDMLERLTEENKDLRTTLETVTKERNEMYRTVGELTGTMKAMKSQLDLQEAQISQLTSEVSQLRQALQRTGYERRNPEAR</sequence>
<keyword evidence="1" id="KW-0175">Coiled coil</keyword>
<dbReference type="EMBL" id="MTLN01000008">
    <property type="protein sequence ID" value="ONN70675.1"/>
    <property type="molecule type" value="Genomic_DNA"/>
</dbReference>
<comment type="caution">
    <text evidence="3">The sequence shown here is derived from an EMBL/GenBank/DDBJ whole genome shotgun (WGS) entry which is preliminary data.</text>
</comment>
<gene>
    <name evidence="3" type="ORF">BVL52_20795</name>
</gene>
<reference evidence="3 4" key="1">
    <citation type="submission" date="2017-01" db="EMBL/GenBank/DDBJ databases">
        <title>Pseudomonas psychrotolerans genome sequencing and assembly.</title>
        <authorList>
            <person name="Vyas B."/>
            <person name="Mayilraj S."/>
        </authorList>
    </citation>
    <scope>NUCLEOTIDE SEQUENCE [LARGE SCALE GENOMIC DNA]</scope>
    <source>
        <strain evidence="3 4">SDS18</strain>
    </source>
</reference>
<dbReference type="Gene3D" id="1.20.5.1700">
    <property type="match status" value="1"/>
</dbReference>
<evidence type="ECO:0000313" key="3">
    <source>
        <dbReference type="EMBL" id="ONN70675.1"/>
    </source>
</evidence>
<keyword evidence="2" id="KW-0472">Membrane</keyword>
<accession>A0ABX3ISA9</accession>
<evidence type="ECO:0000256" key="2">
    <source>
        <dbReference type="SAM" id="Phobius"/>
    </source>
</evidence>
<keyword evidence="2" id="KW-0812">Transmembrane</keyword>
<dbReference type="Proteomes" id="UP000189310">
    <property type="component" value="Unassembled WGS sequence"/>
</dbReference>
<dbReference type="RefSeq" id="WP_077172953.1">
    <property type="nucleotide sequence ID" value="NZ_MTLN01000008.1"/>
</dbReference>
<keyword evidence="2" id="KW-1133">Transmembrane helix</keyword>
<keyword evidence="4" id="KW-1185">Reference proteome</keyword>